<reference evidence="2 3" key="1">
    <citation type="submission" date="2019-10" db="EMBL/GenBank/DDBJ databases">
        <title>Draft Genome Sequence of the Caffeine Degrading Methylotroph Methylorubrum populi PINKEL.</title>
        <authorList>
            <person name="Dawson S.C."/>
            <person name="Zhang X."/>
            <person name="Wright M.E."/>
            <person name="Sharma G."/>
            <person name="Langner J.T."/>
            <person name="Ditty J.L."/>
            <person name="Subuyuj G.A."/>
        </authorList>
    </citation>
    <scope>NUCLEOTIDE SEQUENCE [LARGE SCALE GENOMIC DNA]</scope>
    <source>
        <strain evidence="2 3">Pinkel</strain>
    </source>
</reference>
<proteinExistence type="predicted"/>
<comment type="caution">
    <text evidence="2">The sequence shown here is derived from an EMBL/GenBank/DDBJ whole genome shotgun (WGS) entry which is preliminary data.</text>
</comment>
<name>A0A833JA77_9HYPH</name>
<evidence type="ECO:0000313" key="3">
    <source>
        <dbReference type="Proteomes" id="UP000469949"/>
    </source>
</evidence>
<sequence>MPPLPDMDGDLVASRALPIPESQREPNLRDARVRTVRQIPVCPAPLSLKKGCRGRSVGGRASRRLAAPTRSDVAMLGKNFS</sequence>
<accession>A0A833JA77</accession>
<organism evidence="2 3">
    <name type="scientific">Methylorubrum populi</name>
    <dbReference type="NCBI Taxonomy" id="223967"/>
    <lineage>
        <taxon>Bacteria</taxon>
        <taxon>Pseudomonadati</taxon>
        <taxon>Pseudomonadota</taxon>
        <taxon>Alphaproteobacteria</taxon>
        <taxon>Hyphomicrobiales</taxon>
        <taxon>Methylobacteriaceae</taxon>
        <taxon>Methylorubrum</taxon>
    </lineage>
</organism>
<evidence type="ECO:0000256" key="1">
    <source>
        <dbReference type="SAM" id="MobiDB-lite"/>
    </source>
</evidence>
<gene>
    <name evidence="2" type="ORF">F8B43_0194</name>
</gene>
<feature type="compositionally biased region" description="Basic and acidic residues" evidence="1">
    <location>
        <begin position="22"/>
        <end position="32"/>
    </location>
</feature>
<evidence type="ECO:0000313" key="2">
    <source>
        <dbReference type="EMBL" id="KAB7787741.1"/>
    </source>
</evidence>
<dbReference type="AlphaFoldDB" id="A0A833JA77"/>
<dbReference type="EMBL" id="WEKV01000002">
    <property type="protein sequence ID" value="KAB7787741.1"/>
    <property type="molecule type" value="Genomic_DNA"/>
</dbReference>
<feature type="region of interest" description="Disordered" evidence="1">
    <location>
        <begin position="1"/>
        <end position="32"/>
    </location>
</feature>
<protein>
    <submittedName>
        <fullName evidence="2">Uncharacterized protein</fullName>
    </submittedName>
</protein>
<dbReference type="Proteomes" id="UP000469949">
    <property type="component" value="Unassembled WGS sequence"/>
</dbReference>